<proteinExistence type="predicted"/>
<accession>A0A4S4LWW9</accession>
<dbReference type="PROSITE" id="PS50181">
    <property type="entry name" value="FBOX"/>
    <property type="match status" value="1"/>
</dbReference>
<name>A0A4S4LWW9_9AGAM</name>
<organism evidence="2 3">
    <name type="scientific">Bondarzewia mesenterica</name>
    <dbReference type="NCBI Taxonomy" id="1095465"/>
    <lineage>
        <taxon>Eukaryota</taxon>
        <taxon>Fungi</taxon>
        <taxon>Dikarya</taxon>
        <taxon>Basidiomycota</taxon>
        <taxon>Agaricomycotina</taxon>
        <taxon>Agaricomycetes</taxon>
        <taxon>Russulales</taxon>
        <taxon>Bondarzewiaceae</taxon>
        <taxon>Bondarzewia</taxon>
    </lineage>
</organism>
<gene>
    <name evidence="2" type="ORF">EW146_g3649</name>
</gene>
<sequence>MSLRSISALPTEVLLRIFHQLDICSLIQCQGVCHVWHALIRDAADLQYKIELVASGLPERLIPSSIALPDRPHFLRQHQRAWRNLEHADRLSLPGRGWQETWRNKSIFRDGIVAQLDGVTKSLHVVQLPSQLLHVERKEWVFPMPDDICGFDIDPFQDLLVLVTESSSHDYVDELVMRVHLHSLRTGREHLAAKQFQIRIALHDRIWKVDVNVRHDILALWIAEYDDMVYGRLFVWDWRTGESKLQYPGSFKICVSIDGFAVLPNNSVLVLSYADVESPVLLLFDTTCSRQIDDVDQMLANTNFLIPSCSPKGIPEEISMEYQSSEGADGLIIISLYSRVTASFNTPFHKMTVYIPLSTLTSVSAASSSRRRLIPWHEWGPLGTHATCSTSRLFDARQYPSSRSRVAGLRAGELQGPVLRIRDFNPLRVGRARCEEIQEGVEISYSGDVPAGFWGEVAISTHLPCLLMDIELPDDLQVDGSWDCSISEYGVLLIRSESLANAEELVWLGF</sequence>
<dbReference type="InterPro" id="IPR011044">
    <property type="entry name" value="Quino_amine_DH_bsu"/>
</dbReference>
<evidence type="ECO:0000313" key="2">
    <source>
        <dbReference type="EMBL" id="THH17094.1"/>
    </source>
</evidence>
<dbReference type="AlphaFoldDB" id="A0A4S4LWW9"/>
<keyword evidence="3" id="KW-1185">Reference proteome</keyword>
<dbReference type="OrthoDB" id="2745718at2759"/>
<evidence type="ECO:0000259" key="1">
    <source>
        <dbReference type="PROSITE" id="PS50181"/>
    </source>
</evidence>
<dbReference type="Pfam" id="PF12937">
    <property type="entry name" value="F-box-like"/>
    <property type="match status" value="1"/>
</dbReference>
<feature type="domain" description="F-box" evidence="1">
    <location>
        <begin position="3"/>
        <end position="51"/>
    </location>
</feature>
<dbReference type="SUPFAM" id="SSF81383">
    <property type="entry name" value="F-box domain"/>
    <property type="match status" value="1"/>
</dbReference>
<dbReference type="SUPFAM" id="SSF50969">
    <property type="entry name" value="YVTN repeat-like/Quinoprotein amine dehydrogenase"/>
    <property type="match status" value="1"/>
</dbReference>
<dbReference type="Proteomes" id="UP000310158">
    <property type="component" value="Unassembled WGS sequence"/>
</dbReference>
<protein>
    <recommendedName>
        <fullName evidence="1">F-box domain-containing protein</fullName>
    </recommendedName>
</protein>
<reference evidence="2 3" key="1">
    <citation type="submission" date="2019-02" db="EMBL/GenBank/DDBJ databases">
        <title>Genome sequencing of the rare red list fungi Bondarzewia mesenterica.</title>
        <authorList>
            <person name="Buettner E."/>
            <person name="Kellner H."/>
        </authorList>
    </citation>
    <scope>NUCLEOTIDE SEQUENCE [LARGE SCALE GENOMIC DNA]</scope>
    <source>
        <strain evidence="2 3">DSM 108281</strain>
    </source>
</reference>
<dbReference type="InterPro" id="IPR001810">
    <property type="entry name" value="F-box_dom"/>
</dbReference>
<dbReference type="CDD" id="cd09917">
    <property type="entry name" value="F-box_SF"/>
    <property type="match status" value="1"/>
</dbReference>
<dbReference type="SMART" id="SM00256">
    <property type="entry name" value="FBOX"/>
    <property type="match status" value="1"/>
</dbReference>
<dbReference type="EMBL" id="SGPL01000126">
    <property type="protein sequence ID" value="THH17094.1"/>
    <property type="molecule type" value="Genomic_DNA"/>
</dbReference>
<dbReference type="Gene3D" id="1.20.1280.50">
    <property type="match status" value="1"/>
</dbReference>
<comment type="caution">
    <text evidence="2">The sequence shown here is derived from an EMBL/GenBank/DDBJ whole genome shotgun (WGS) entry which is preliminary data.</text>
</comment>
<evidence type="ECO:0000313" key="3">
    <source>
        <dbReference type="Proteomes" id="UP000310158"/>
    </source>
</evidence>
<dbReference type="InterPro" id="IPR036047">
    <property type="entry name" value="F-box-like_dom_sf"/>
</dbReference>